<dbReference type="AlphaFoldDB" id="A0A422ZT93"/>
<dbReference type="Proteomes" id="UP000283322">
    <property type="component" value="Unassembled WGS sequence"/>
</dbReference>
<name>A0A422ZT93_KLEPN</name>
<protein>
    <submittedName>
        <fullName evidence="1">Uncharacterized protein</fullName>
    </submittedName>
</protein>
<gene>
    <name evidence="1" type="ORF">BL124_00016585</name>
</gene>
<evidence type="ECO:0000313" key="2">
    <source>
        <dbReference type="Proteomes" id="UP000283322"/>
    </source>
</evidence>
<evidence type="ECO:0000313" key="1">
    <source>
        <dbReference type="EMBL" id="ROG94781.1"/>
    </source>
</evidence>
<reference evidence="1 2" key="1">
    <citation type="submission" date="2018-10" db="EMBL/GenBank/DDBJ databases">
        <authorList>
            <person name="Vanduin D."/>
            <person name="Fouts D."/>
            <person name="Wright M."/>
            <person name="Sutton G."/>
            <person name="Nguyen K."/>
            <person name="Kreiswirth B."/>
            <person name="Chen L."/>
            <person name="Rojas L."/>
            <person name="Hujer A."/>
            <person name="Hujer K."/>
            <person name="Bonomo R."/>
            <person name="Adams M."/>
        </authorList>
    </citation>
    <scope>NUCLEOTIDE SEQUENCE [LARGE SCALE GENOMIC DNA]</scope>
    <source>
        <strain evidence="1 2">CRK0165</strain>
    </source>
</reference>
<sequence length="237" mass="27082">MIYFEKLINELSTVYKTDKRDASDMLLSNYRMSKSDPSDKGILRCYKFTSKDGFKTDEFFEEQCVEFLSRIADGYEYSEDPIPGHEGYYNVRKGRNFLYPDDEDVWYGNYELFVFRRSEVVNFFPALEMVFSDISGEIDDAGDTVDDTPVSTEIVAETWHGKETAWKLIAGLAIALSKTDKDYIWGTSPNVSKICAQAATFASAFGEDHVDVMEIDNLRKLLSSALKRHTPKLKPKS</sequence>
<organism evidence="1 2">
    <name type="scientific">Klebsiella pneumoniae</name>
    <dbReference type="NCBI Taxonomy" id="573"/>
    <lineage>
        <taxon>Bacteria</taxon>
        <taxon>Pseudomonadati</taxon>
        <taxon>Pseudomonadota</taxon>
        <taxon>Gammaproteobacteria</taxon>
        <taxon>Enterobacterales</taxon>
        <taxon>Enterobacteriaceae</taxon>
        <taxon>Klebsiella/Raoultella group</taxon>
        <taxon>Klebsiella</taxon>
        <taxon>Klebsiella pneumoniae complex</taxon>
    </lineage>
</organism>
<proteinExistence type="predicted"/>
<comment type="caution">
    <text evidence="1">The sequence shown here is derived from an EMBL/GenBank/DDBJ whole genome shotgun (WGS) entry which is preliminary data.</text>
</comment>
<accession>A0A422ZT93</accession>
<dbReference type="EMBL" id="MPYG04000117">
    <property type="protein sequence ID" value="ROG94781.1"/>
    <property type="molecule type" value="Genomic_DNA"/>
</dbReference>